<dbReference type="STRING" id="1150368.SAMN02927921_03436"/>
<reference evidence="2 3" key="1">
    <citation type="submission" date="2016-11" db="EMBL/GenBank/DDBJ databases">
        <authorList>
            <person name="Jaros S."/>
            <person name="Januszkiewicz K."/>
            <person name="Wedrychowicz H."/>
        </authorList>
    </citation>
    <scope>NUCLEOTIDE SEQUENCE [LARGE SCALE GENOMIC DNA]</scope>
    <source>
        <strain evidence="2 3">CGMCC 1.12145</strain>
    </source>
</reference>
<dbReference type="Gene3D" id="2.40.160.20">
    <property type="match status" value="1"/>
</dbReference>
<feature type="domain" description="DUF6089" evidence="1">
    <location>
        <begin position="18"/>
        <end position="242"/>
    </location>
</feature>
<dbReference type="SUPFAM" id="SSF56925">
    <property type="entry name" value="OMPA-like"/>
    <property type="match status" value="1"/>
</dbReference>
<sequence length="246" mass="27692">MSNLNYYICGLLERMRKRAVIIFLLLLSVQSGIAQIHELGVFLGGSNFIGDVGKTNYINPNKLAIGGLYKWNKSSRYAYRLALNYTKLQADDTDSGNSARAERGYAFSNRIMEASAGMEFHFWEYDLHTLRRPFTPYIYGGLAALNYRMLYYNAAEGGMSAQERRFSVAFPFGLGVKGEVLPNLVLGAEIIARYTLVNDIDGSNPERNPGVDFTRFGNYSSKDWYVLSGITITYTFGKRPCTSCFE</sequence>
<proteinExistence type="predicted"/>
<evidence type="ECO:0000313" key="3">
    <source>
        <dbReference type="Proteomes" id="UP000182248"/>
    </source>
</evidence>
<dbReference type="RefSeq" id="WP_245777062.1">
    <property type="nucleotide sequence ID" value="NZ_FPJE01000023.1"/>
</dbReference>
<organism evidence="2 3">
    <name type="scientific">Sinomicrobium oceani</name>
    <dbReference type="NCBI Taxonomy" id="1150368"/>
    <lineage>
        <taxon>Bacteria</taxon>
        <taxon>Pseudomonadati</taxon>
        <taxon>Bacteroidota</taxon>
        <taxon>Flavobacteriia</taxon>
        <taxon>Flavobacteriales</taxon>
        <taxon>Flavobacteriaceae</taxon>
        <taxon>Sinomicrobium</taxon>
    </lineage>
</organism>
<dbReference type="InterPro" id="IPR045743">
    <property type="entry name" value="DUF6089"/>
</dbReference>
<accession>A0A1K1RD92</accession>
<dbReference type="AlphaFoldDB" id="A0A1K1RD92"/>
<gene>
    <name evidence="2" type="ORF">SAMN02927921_03436</name>
</gene>
<evidence type="ECO:0000313" key="2">
    <source>
        <dbReference type="EMBL" id="SFW70226.1"/>
    </source>
</evidence>
<dbReference type="Pfam" id="PF19573">
    <property type="entry name" value="DUF6089"/>
    <property type="match status" value="1"/>
</dbReference>
<name>A0A1K1RD92_9FLAO</name>
<dbReference type="EMBL" id="FPJE01000023">
    <property type="protein sequence ID" value="SFW70226.1"/>
    <property type="molecule type" value="Genomic_DNA"/>
</dbReference>
<keyword evidence="3" id="KW-1185">Reference proteome</keyword>
<dbReference type="InterPro" id="IPR011250">
    <property type="entry name" value="OMP/PagP_B-barrel"/>
</dbReference>
<dbReference type="Proteomes" id="UP000182248">
    <property type="component" value="Unassembled WGS sequence"/>
</dbReference>
<protein>
    <recommendedName>
        <fullName evidence="1">DUF6089 domain-containing protein</fullName>
    </recommendedName>
</protein>
<evidence type="ECO:0000259" key="1">
    <source>
        <dbReference type="Pfam" id="PF19573"/>
    </source>
</evidence>